<name>Q7P8S3_RICS2</name>
<dbReference type="Proteomes" id="UP000004455">
    <property type="component" value="Unassembled WGS sequence"/>
</dbReference>
<gene>
    <name evidence="1" type="ORF">rsib_orf1331</name>
</gene>
<organism evidence="1 2">
    <name type="scientific">Rickettsia sibirica (strain ATCC VR-151 / 246)</name>
    <dbReference type="NCBI Taxonomy" id="272951"/>
    <lineage>
        <taxon>Bacteria</taxon>
        <taxon>Pseudomonadati</taxon>
        <taxon>Pseudomonadota</taxon>
        <taxon>Alphaproteobacteria</taxon>
        <taxon>Rickettsiales</taxon>
        <taxon>Rickettsiaceae</taxon>
        <taxon>Rickettsieae</taxon>
        <taxon>Rickettsia</taxon>
        <taxon>spotted fever group</taxon>
        <taxon>Rickettsia sibirica subgroup</taxon>
    </lineage>
</organism>
<dbReference type="AlphaFoldDB" id="Q7P8S3"/>
<proteinExistence type="predicted"/>
<dbReference type="HOGENOM" id="CLU_1947192_0_0_5"/>
<accession>Q7P8S3</accession>
<evidence type="ECO:0000313" key="1">
    <source>
        <dbReference type="EMBL" id="EAA26470.1"/>
    </source>
</evidence>
<sequence length="129" mass="14442">MSDNGHKYLAQAGFKTLIMNVKELVEKTLGNCNLENSTDGNNMIATLGNIIWSIKQDIAKAPGQEKTLLINNFKELKSLAEPIIEKIVKQQGFNPNIMNQLNSNAIAWFGEFGAEFLETCIKIRIQNLM</sequence>
<comment type="caution">
    <text evidence="1">The sequence shown here is derived from an EMBL/GenBank/DDBJ whole genome shotgun (WGS) entry which is preliminary data.</text>
</comment>
<dbReference type="RefSeq" id="WP_004998274.1">
    <property type="nucleotide sequence ID" value="NZ_AABW01000001.1"/>
</dbReference>
<protein>
    <submittedName>
        <fullName evidence="1">Uncharacterized protein</fullName>
    </submittedName>
</protein>
<evidence type="ECO:0000313" key="2">
    <source>
        <dbReference type="Proteomes" id="UP000004455"/>
    </source>
</evidence>
<dbReference type="EMBL" id="AABW01000001">
    <property type="protein sequence ID" value="EAA26470.1"/>
    <property type="molecule type" value="Genomic_DNA"/>
</dbReference>
<keyword evidence="2" id="KW-1185">Reference proteome</keyword>
<dbReference type="GeneID" id="95361313"/>
<reference evidence="1" key="1">
    <citation type="submission" date="2003-02" db="EMBL/GenBank/DDBJ databases">
        <authorList>
            <person name="Malek J.A."/>
            <person name="Eremeeva M.E."/>
            <person name="Dasch G.A."/>
        </authorList>
    </citation>
    <scope>NUCLEOTIDE SEQUENCE [LARGE SCALE GENOMIC DNA]</scope>
    <source>
        <strain evidence="1">246</strain>
    </source>
</reference>